<dbReference type="GO" id="GO:0005506">
    <property type="term" value="F:iron ion binding"/>
    <property type="evidence" value="ECO:0007669"/>
    <property type="project" value="InterPro"/>
</dbReference>
<evidence type="ECO:0000256" key="3">
    <source>
        <dbReference type="ARBA" id="ARBA00022964"/>
    </source>
</evidence>
<dbReference type="Gene3D" id="2.60.120.620">
    <property type="entry name" value="q2cbj1_9rhob like domain"/>
    <property type="match status" value="1"/>
</dbReference>
<dbReference type="Proteomes" id="UP001230188">
    <property type="component" value="Unassembled WGS sequence"/>
</dbReference>
<evidence type="ECO:0000313" key="8">
    <source>
        <dbReference type="Proteomes" id="UP001230188"/>
    </source>
</evidence>
<protein>
    <recommendedName>
        <fullName evidence="6">Fe2OG dioxygenase domain-containing protein</fullName>
    </recommendedName>
</protein>
<dbReference type="GO" id="GO:0051213">
    <property type="term" value="F:dioxygenase activity"/>
    <property type="evidence" value="ECO:0007669"/>
    <property type="project" value="UniProtKB-KW"/>
</dbReference>
<evidence type="ECO:0000256" key="5">
    <source>
        <dbReference type="ARBA" id="ARBA00023004"/>
    </source>
</evidence>
<dbReference type="PROSITE" id="PS51471">
    <property type="entry name" value="FE2OG_OXY"/>
    <property type="match status" value="1"/>
</dbReference>
<keyword evidence="8" id="KW-1185">Reference proteome</keyword>
<evidence type="ECO:0000259" key="6">
    <source>
        <dbReference type="PROSITE" id="PS51471"/>
    </source>
</evidence>
<keyword evidence="2" id="KW-0479">Metal-binding</keyword>
<sequence>MISERVIPQYMETMKTFEPRVWKGPRFAARNIARTTWVPSCDLDGVNFGHLVSHSAKPLFDDRELDAVVDECEERASTTGWSTSRHLNYPTTDVSLADLPRTLDWFRNDALPSVVYPFLTDSYGFVLPDPRHLRVVDAFVVKYNATNGQTRLEPHRDGSIVSFNIALNDLRDYEGGGTWFEGIQTAIRSPKGHVLAHASGLLHGGHPITSGVRYILVAFVILRSYPNFATRFYDHVRDR</sequence>
<organism evidence="7 8">
    <name type="scientific">Chrysophaeum taylorii</name>
    <dbReference type="NCBI Taxonomy" id="2483200"/>
    <lineage>
        <taxon>Eukaryota</taxon>
        <taxon>Sar</taxon>
        <taxon>Stramenopiles</taxon>
        <taxon>Ochrophyta</taxon>
        <taxon>Pelagophyceae</taxon>
        <taxon>Pelagomonadales</taxon>
        <taxon>Pelagomonadaceae</taxon>
        <taxon>Chrysophaeum</taxon>
    </lineage>
</organism>
<feature type="domain" description="Fe2OG dioxygenase" evidence="6">
    <location>
        <begin position="134"/>
        <end position="222"/>
    </location>
</feature>
<evidence type="ECO:0000313" key="7">
    <source>
        <dbReference type="EMBL" id="KAJ8598580.1"/>
    </source>
</evidence>
<comment type="caution">
    <text evidence="7">The sequence shown here is derived from an EMBL/GenBank/DDBJ whole genome shotgun (WGS) entry which is preliminary data.</text>
</comment>
<evidence type="ECO:0000256" key="2">
    <source>
        <dbReference type="ARBA" id="ARBA00022723"/>
    </source>
</evidence>
<dbReference type="AlphaFoldDB" id="A0AAD7U5E2"/>
<comment type="cofactor">
    <cofactor evidence="1">
        <name>L-ascorbate</name>
        <dbReference type="ChEBI" id="CHEBI:38290"/>
    </cofactor>
</comment>
<evidence type="ECO:0000256" key="1">
    <source>
        <dbReference type="ARBA" id="ARBA00001961"/>
    </source>
</evidence>
<dbReference type="GO" id="GO:0016705">
    <property type="term" value="F:oxidoreductase activity, acting on paired donors, with incorporation or reduction of molecular oxygen"/>
    <property type="evidence" value="ECO:0007669"/>
    <property type="project" value="InterPro"/>
</dbReference>
<keyword evidence="3" id="KW-0223">Dioxygenase</keyword>
<proteinExistence type="predicted"/>
<dbReference type="EMBL" id="JAQMWT010000670">
    <property type="protein sequence ID" value="KAJ8598580.1"/>
    <property type="molecule type" value="Genomic_DNA"/>
</dbReference>
<dbReference type="InterPro" id="IPR005123">
    <property type="entry name" value="Oxoglu/Fe-dep_dioxygenase_dom"/>
</dbReference>
<dbReference type="InterPro" id="IPR006620">
    <property type="entry name" value="Pro_4_hyd_alph"/>
</dbReference>
<accession>A0AAD7U5E2</accession>
<name>A0AAD7U5E2_9STRA</name>
<dbReference type="GO" id="GO:0031418">
    <property type="term" value="F:L-ascorbic acid binding"/>
    <property type="evidence" value="ECO:0007669"/>
    <property type="project" value="InterPro"/>
</dbReference>
<reference evidence="7" key="1">
    <citation type="submission" date="2023-01" db="EMBL/GenBank/DDBJ databases">
        <title>Metagenome sequencing of chrysophaentin producing Chrysophaeum taylorii.</title>
        <authorList>
            <person name="Davison J."/>
            <person name="Bewley C."/>
        </authorList>
    </citation>
    <scope>NUCLEOTIDE SEQUENCE</scope>
    <source>
        <strain evidence="7">NIES-1699</strain>
    </source>
</reference>
<keyword evidence="4" id="KW-0560">Oxidoreductase</keyword>
<dbReference type="SUPFAM" id="SSF51197">
    <property type="entry name" value="Clavaminate synthase-like"/>
    <property type="match status" value="1"/>
</dbReference>
<evidence type="ECO:0000256" key="4">
    <source>
        <dbReference type="ARBA" id="ARBA00023002"/>
    </source>
</evidence>
<keyword evidence="5" id="KW-0408">Iron</keyword>
<dbReference type="SMART" id="SM00702">
    <property type="entry name" value="P4Hc"/>
    <property type="match status" value="1"/>
</dbReference>
<gene>
    <name evidence="7" type="ORF">CTAYLR_001709</name>
</gene>